<dbReference type="PANTHER" id="PTHR43649">
    <property type="entry name" value="ARABINOSE-BINDING PROTEIN-RELATED"/>
    <property type="match status" value="1"/>
</dbReference>
<dbReference type="SUPFAM" id="SSF53850">
    <property type="entry name" value="Periplasmic binding protein-like II"/>
    <property type="match status" value="1"/>
</dbReference>
<keyword evidence="3" id="KW-1185">Reference proteome</keyword>
<accession>A0ABR7N3M6</accession>
<dbReference type="Proteomes" id="UP000606193">
    <property type="component" value="Unassembled WGS sequence"/>
</dbReference>
<evidence type="ECO:0000313" key="2">
    <source>
        <dbReference type="EMBL" id="MBC8563232.1"/>
    </source>
</evidence>
<evidence type="ECO:0000256" key="1">
    <source>
        <dbReference type="ARBA" id="ARBA00022729"/>
    </source>
</evidence>
<dbReference type="PANTHER" id="PTHR43649:SF33">
    <property type="entry name" value="POLYGALACTURONAN_RHAMNOGALACTURONAN-BINDING PROTEIN YTCQ"/>
    <property type="match status" value="1"/>
</dbReference>
<sequence length="556" mass="63313">MMALSLAGCLILTGCSKQPVEKTDTTDRKQDWKTAETTPFGRYPEEVTYTLGKMTGLNNSNLPKGDTYENNGYTRYLKKKLNIQNKDVFEAGVNDNYQEMVSMTIASRELPDVMVVNDMDLLQLLVDNDMIEDLTQVYKDCTSSRIKEIYNSYGSEILDNVTFDGKLMALPETSIEDGPSLCWLRKDWMDKLGLSAPETVEDVEHIVHEFVQKDPGGNGKGQTVGLVCDDELTGGCGYSYEYQTDIIFASCGAFPKQWLYNANGKVVYGSVQKEAKSALQKLRKMYQQGTLDNHFLMRESNNIIELIVSEKCGSFFGPWWSPNNPLMSAMQKNPEAEWQPYLIQTDSAGSTSYASQNPSDKCVVVRKGYKHPEIVMKIVSALFDDLRYGEEDVSEMEHYYQDNVDPTARPLAINVDYKDALMRCYDSLKDAIQGRKKLNDLGLLEGAYYISCSNYLEQKKEEKPQKSWEDWAAYTSRMTACSVLGKGKTRQVKSLFFGETETMKGNWWRLEELEKKAYLEIVTGQKPLSYFDEFVKEWKSQGGEKIRSEVEKEVEK</sequence>
<evidence type="ECO:0000313" key="3">
    <source>
        <dbReference type="Proteomes" id="UP000606193"/>
    </source>
</evidence>
<organism evidence="2 3">
    <name type="scientific">Jutongia huaianensis</name>
    <dbReference type="NCBI Taxonomy" id="2763668"/>
    <lineage>
        <taxon>Bacteria</taxon>
        <taxon>Bacillati</taxon>
        <taxon>Bacillota</taxon>
        <taxon>Clostridia</taxon>
        <taxon>Lachnospirales</taxon>
        <taxon>Lachnospiraceae</taxon>
        <taxon>Jutongia</taxon>
    </lineage>
</organism>
<keyword evidence="1" id="KW-0732">Signal</keyword>
<gene>
    <name evidence="2" type="ORF">H8704_11465</name>
</gene>
<dbReference type="InterPro" id="IPR050490">
    <property type="entry name" value="Bact_solute-bd_prot1"/>
</dbReference>
<protein>
    <submittedName>
        <fullName evidence="2">Extracellular solute-binding protein</fullName>
    </submittedName>
</protein>
<dbReference type="Gene3D" id="3.40.190.10">
    <property type="entry name" value="Periplasmic binding protein-like II"/>
    <property type="match status" value="2"/>
</dbReference>
<reference evidence="2 3" key="1">
    <citation type="submission" date="2020-08" db="EMBL/GenBank/DDBJ databases">
        <title>Genome public.</title>
        <authorList>
            <person name="Liu C."/>
            <person name="Sun Q."/>
        </authorList>
    </citation>
    <scope>NUCLEOTIDE SEQUENCE [LARGE SCALE GENOMIC DNA]</scope>
    <source>
        <strain evidence="2 3">NSJ-37</strain>
    </source>
</reference>
<dbReference type="EMBL" id="JACRSX010000018">
    <property type="protein sequence ID" value="MBC8563232.1"/>
    <property type="molecule type" value="Genomic_DNA"/>
</dbReference>
<comment type="caution">
    <text evidence="2">The sequence shown here is derived from an EMBL/GenBank/DDBJ whole genome shotgun (WGS) entry which is preliminary data.</text>
</comment>
<proteinExistence type="predicted"/>
<name>A0ABR7N3M6_9FIRM</name>